<accession>A0A848EDU1</accession>
<proteinExistence type="predicted"/>
<keyword evidence="2" id="KW-1185">Reference proteome</keyword>
<dbReference type="Proteomes" id="UP000548582">
    <property type="component" value="Unassembled WGS sequence"/>
</dbReference>
<evidence type="ECO:0000313" key="2">
    <source>
        <dbReference type="Proteomes" id="UP000548582"/>
    </source>
</evidence>
<dbReference type="AlphaFoldDB" id="A0A848EDU1"/>
<organism evidence="1 2">
    <name type="scientific">Neoroseomonas marina</name>
    <dbReference type="NCBI Taxonomy" id="1232220"/>
    <lineage>
        <taxon>Bacteria</taxon>
        <taxon>Pseudomonadati</taxon>
        <taxon>Pseudomonadota</taxon>
        <taxon>Alphaproteobacteria</taxon>
        <taxon>Acetobacterales</taxon>
        <taxon>Acetobacteraceae</taxon>
        <taxon>Neoroseomonas</taxon>
    </lineage>
</organism>
<gene>
    <name evidence="1" type="ORF">GWK16_09570</name>
</gene>
<reference evidence="1 2" key="1">
    <citation type="submission" date="2020-03" db="EMBL/GenBank/DDBJ databases">
        <authorList>
            <person name="Sun Q."/>
        </authorList>
    </citation>
    <scope>NUCLEOTIDE SEQUENCE [LARGE SCALE GENOMIC DNA]</scope>
    <source>
        <strain evidence="1 2">JC162</strain>
    </source>
</reference>
<sequence length="374" mass="40595">MTGIGPTLGGGTVASEVVGSIAPRPPAAPRPYRLTDLATSGPGLPRAFQGLGTRSVGAFLQRVATVGVEVLTAAAADLLRPQAGRILEIAPGRAPSRGGSVALYAHWSPDGRISRMVMRQIAIWRENGFDVVFVSNASPPAEDWGAVAEQTVLRIRRGNTGGDFGAWRDAAREALRTLPQPRELLLSNDSVLGPFRPMEPIVAAWRDGGEGLFGLTESLAGGAHLQSYALLARGEDAVGTVLTHLEGFRDSRSKWRIVQSGEIGLTRRFVASGIRCAALFGYERVLTQVDAATRLSLGDRFAAPDSLRRHPLNPCHHLWRVLVERMAFPYIKTDLISRNPWNLADLDGWTDLVPLREQDLMVEHLRLMCGPDPR</sequence>
<dbReference type="EMBL" id="JABBKX010000002">
    <property type="protein sequence ID" value="NMJ41488.1"/>
    <property type="molecule type" value="Genomic_DNA"/>
</dbReference>
<dbReference type="RefSeq" id="WP_170053677.1">
    <property type="nucleotide sequence ID" value="NZ_JABBKX010000002.1"/>
</dbReference>
<protein>
    <submittedName>
        <fullName evidence="1">Uncharacterized protein</fullName>
    </submittedName>
</protein>
<comment type="caution">
    <text evidence="1">The sequence shown here is derived from an EMBL/GenBank/DDBJ whole genome shotgun (WGS) entry which is preliminary data.</text>
</comment>
<evidence type="ECO:0000313" key="1">
    <source>
        <dbReference type="EMBL" id="NMJ41488.1"/>
    </source>
</evidence>
<name>A0A848EDU1_9PROT</name>